<proteinExistence type="predicted"/>
<gene>
    <name evidence="1" type="ORF">L2E82_48081</name>
</gene>
<organism evidence="1 2">
    <name type="scientific">Cichorium intybus</name>
    <name type="common">Chicory</name>
    <dbReference type="NCBI Taxonomy" id="13427"/>
    <lineage>
        <taxon>Eukaryota</taxon>
        <taxon>Viridiplantae</taxon>
        <taxon>Streptophyta</taxon>
        <taxon>Embryophyta</taxon>
        <taxon>Tracheophyta</taxon>
        <taxon>Spermatophyta</taxon>
        <taxon>Magnoliopsida</taxon>
        <taxon>eudicotyledons</taxon>
        <taxon>Gunneridae</taxon>
        <taxon>Pentapetalae</taxon>
        <taxon>asterids</taxon>
        <taxon>campanulids</taxon>
        <taxon>Asterales</taxon>
        <taxon>Asteraceae</taxon>
        <taxon>Cichorioideae</taxon>
        <taxon>Cichorieae</taxon>
        <taxon>Cichoriinae</taxon>
        <taxon>Cichorium</taxon>
    </lineage>
</organism>
<sequence>MIPLQMELCGKDACIILDDADLDLAASNIVKGVHHCNASNFGLQGLKDSRIGSQGVTNNINMMTKLKSTVINLPTPSFAMG</sequence>
<keyword evidence="2" id="KW-1185">Reference proteome</keyword>
<reference evidence="2" key="1">
    <citation type="journal article" date="2022" name="Mol. Ecol. Resour.">
        <title>The genomes of chicory, endive, great burdock and yacon provide insights into Asteraceae palaeo-polyploidization history and plant inulin production.</title>
        <authorList>
            <person name="Fan W."/>
            <person name="Wang S."/>
            <person name="Wang H."/>
            <person name="Wang A."/>
            <person name="Jiang F."/>
            <person name="Liu H."/>
            <person name="Zhao H."/>
            <person name="Xu D."/>
            <person name="Zhang Y."/>
        </authorList>
    </citation>
    <scope>NUCLEOTIDE SEQUENCE [LARGE SCALE GENOMIC DNA]</scope>
    <source>
        <strain evidence="2">cv. Punajuju</strain>
    </source>
</reference>
<evidence type="ECO:0000313" key="1">
    <source>
        <dbReference type="EMBL" id="KAI3690106.1"/>
    </source>
</evidence>
<name>A0ACB8YXZ9_CICIN</name>
<reference evidence="1 2" key="2">
    <citation type="journal article" date="2022" name="Mol. Ecol. Resour.">
        <title>The genomes of chicory, endive, great burdock and yacon provide insights into Asteraceae paleo-polyploidization history and plant inulin production.</title>
        <authorList>
            <person name="Fan W."/>
            <person name="Wang S."/>
            <person name="Wang H."/>
            <person name="Wang A."/>
            <person name="Jiang F."/>
            <person name="Liu H."/>
            <person name="Zhao H."/>
            <person name="Xu D."/>
            <person name="Zhang Y."/>
        </authorList>
    </citation>
    <scope>NUCLEOTIDE SEQUENCE [LARGE SCALE GENOMIC DNA]</scope>
    <source>
        <strain evidence="2">cv. Punajuju</strain>
        <tissue evidence="1">Leaves</tissue>
    </source>
</reference>
<protein>
    <submittedName>
        <fullName evidence="1">Uncharacterized protein</fullName>
    </submittedName>
</protein>
<evidence type="ECO:0000313" key="2">
    <source>
        <dbReference type="Proteomes" id="UP001055811"/>
    </source>
</evidence>
<comment type="caution">
    <text evidence="1">The sequence shown here is derived from an EMBL/GenBank/DDBJ whole genome shotgun (WGS) entry which is preliminary data.</text>
</comment>
<dbReference type="EMBL" id="CM042017">
    <property type="protein sequence ID" value="KAI3690106.1"/>
    <property type="molecule type" value="Genomic_DNA"/>
</dbReference>
<accession>A0ACB8YXZ9</accession>
<dbReference type="Proteomes" id="UP001055811">
    <property type="component" value="Linkage Group LG09"/>
</dbReference>